<evidence type="ECO:0000256" key="4">
    <source>
        <dbReference type="RuleBase" id="RU003560"/>
    </source>
</evidence>
<dbReference type="InterPro" id="IPR005814">
    <property type="entry name" value="Aminotrans_3"/>
</dbReference>
<dbReference type="Gene3D" id="3.90.1150.10">
    <property type="entry name" value="Aspartate Aminotransferase, domain 1"/>
    <property type="match status" value="1"/>
</dbReference>
<dbReference type="InterPro" id="IPR015422">
    <property type="entry name" value="PyrdxlP-dep_Trfase_small"/>
</dbReference>
<organism evidence="5 6">
    <name type="scientific">Rhizobium vallis</name>
    <dbReference type="NCBI Taxonomy" id="634290"/>
    <lineage>
        <taxon>Bacteria</taxon>
        <taxon>Pseudomonadati</taxon>
        <taxon>Pseudomonadota</taxon>
        <taxon>Alphaproteobacteria</taxon>
        <taxon>Hyphomicrobiales</taxon>
        <taxon>Rhizobiaceae</taxon>
        <taxon>Rhizobium/Agrobacterium group</taxon>
        <taxon>Rhizobium</taxon>
    </lineage>
</organism>
<evidence type="ECO:0000256" key="1">
    <source>
        <dbReference type="ARBA" id="ARBA00001933"/>
    </source>
</evidence>
<dbReference type="PANTHER" id="PTHR45688:SF13">
    <property type="entry name" value="ALANINE--GLYOXYLATE AMINOTRANSFERASE 2-LIKE"/>
    <property type="match status" value="1"/>
</dbReference>
<comment type="cofactor">
    <cofactor evidence="1">
        <name>pyridoxal 5'-phosphate</name>
        <dbReference type="ChEBI" id="CHEBI:597326"/>
    </cofactor>
</comment>
<name>A0A3S0S6T1_9HYPH</name>
<dbReference type="RefSeq" id="WP_126924696.1">
    <property type="nucleotide sequence ID" value="NZ_ML133699.1"/>
</dbReference>
<dbReference type="PROSITE" id="PS00600">
    <property type="entry name" value="AA_TRANSFER_CLASS_3"/>
    <property type="match status" value="1"/>
</dbReference>
<keyword evidence="6" id="KW-1185">Reference proteome</keyword>
<evidence type="ECO:0000313" key="5">
    <source>
        <dbReference type="EMBL" id="RUM20476.1"/>
    </source>
</evidence>
<dbReference type="InterPro" id="IPR015421">
    <property type="entry name" value="PyrdxlP-dep_Trfase_major"/>
</dbReference>
<dbReference type="Pfam" id="PF00202">
    <property type="entry name" value="Aminotran_3"/>
    <property type="match status" value="1"/>
</dbReference>
<comment type="caution">
    <text evidence="5">The sequence shown here is derived from an EMBL/GenBank/DDBJ whole genome shotgun (WGS) entry which is preliminary data.</text>
</comment>
<dbReference type="EMBL" id="RJTH01000015">
    <property type="protein sequence ID" value="RUM20476.1"/>
    <property type="molecule type" value="Genomic_DNA"/>
</dbReference>
<dbReference type="PANTHER" id="PTHR45688">
    <property type="match status" value="1"/>
</dbReference>
<dbReference type="OrthoDB" id="9801834at2"/>
<dbReference type="PIRSF" id="PIRSF000521">
    <property type="entry name" value="Transaminase_4ab_Lys_Orn"/>
    <property type="match status" value="1"/>
</dbReference>
<dbReference type="SUPFAM" id="SSF53383">
    <property type="entry name" value="PLP-dependent transferases"/>
    <property type="match status" value="1"/>
</dbReference>
<proteinExistence type="inferred from homology"/>
<comment type="similarity">
    <text evidence="2 4">Belongs to the class-III pyridoxal-phosphate-dependent aminotransferase family.</text>
</comment>
<reference evidence="6" key="1">
    <citation type="submission" date="2018-11" db="EMBL/GenBank/DDBJ databases">
        <title>Rhizobium chutanense sp. nov., isolated from root nodules of Phaseolus vulgaris in China.</title>
        <authorList>
            <person name="Huo Y."/>
        </authorList>
    </citation>
    <scope>NUCLEOTIDE SEQUENCE [LARGE SCALE GENOMIC DNA]</scope>
    <source>
        <strain evidence="6">CCBAU 65647</strain>
    </source>
</reference>
<dbReference type="AlphaFoldDB" id="A0A3S0S6T1"/>
<dbReference type="GO" id="GO:0008483">
    <property type="term" value="F:transaminase activity"/>
    <property type="evidence" value="ECO:0007669"/>
    <property type="project" value="UniProtKB-KW"/>
</dbReference>
<dbReference type="InterPro" id="IPR049704">
    <property type="entry name" value="Aminotrans_3_PPA_site"/>
</dbReference>
<dbReference type="Proteomes" id="UP000278823">
    <property type="component" value="Unassembled WGS sequence"/>
</dbReference>
<keyword evidence="3 4" id="KW-0663">Pyridoxal phosphate</keyword>
<accession>A0A3S0S6T1</accession>
<keyword evidence="5" id="KW-0032">Aminotransferase</keyword>
<dbReference type="CDD" id="cd00610">
    <property type="entry name" value="OAT_like"/>
    <property type="match status" value="1"/>
</dbReference>
<protein>
    <submittedName>
        <fullName evidence="5">Aminotransferase class III-fold pyridoxal phosphate-dependent enzyme</fullName>
    </submittedName>
</protein>
<keyword evidence="5" id="KW-0808">Transferase</keyword>
<dbReference type="GO" id="GO:0030170">
    <property type="term" value="F:pyridoxal phosphate binding"/>
    <property type="evidence" value="ECO:0007669"/>
    <property type="project" value="InterPro"/>
</dbReference>
<dbReference type="InterPro" id="IPR015424">
    <property type="entry name" value="PyrdxlP-dep_Trfase"/>
</dbReference>
<evidence type="ECO:0000256" key="3">
    <source>
        <dbReference type="ARBA" id="ARBA00022898"/>
    </source>
</evidence>
<gene>
    <name evidence="5" type="ORF">EFQ99_29575</name>
</gene>
<sequence length="446" mass="48488">MAASSATAFMINGFDPTTADRLTQDEQNLIARRRKLLGPSYKLFYEHPVHVVRAEGVWLYDPEGNAFLDVYNNVPSVGHCHPRVVDAIAKQSKVLNTHTRYLHEDILKYSEDLLATYPDEISNVMYTCTGSEAVDLALRIARYYTGGTGIIVTANAYHGLTTAVAEISPSMGPNVPIGQHVYVVEAPDDYRGNGEDIGEVFAQRVEDAIKKMTRHGIKFAAFIADGIFSTDGILTDPPGFLKKTADVVQAAGGLYIADEVQPGFGRTGTHWWGFQRHGIVPDLVVMGKPMGNGMPIAGVAAKPEVLESFGNDIRYFNTFGANTVSIAAAQAVLDVIKDEDLMANSVKIGDYMVDGMKKLQQKYEHVGDVRGAGLFLAMEFVTDRTSKKPDAKLSLNVVNGLREKRILISAASPSGNVLKIRPPLPFTAEHADVFLSGLDEVLAANS</sequence>
<evidence type="ECO:0000313" key="6">
    <source>
        <dbReference type="Proteomes" id="UP000278823"/>
    </source>
</evidence>
<evidence type="ECO:0000256" key="2">
    <source>
        <dbReference type="ARBA" id="ARBA00008954"/>
    </source>
</evidence>
<dbReference type="Gene3D" id="3.40.640.10">
    <property type="entry name" value="Type I PLP-dependent aspartate aminotransferase-like (Major domain)"/>
    <property type="match status" value="1"/>
</dbReference>